<organism evidence="1 2">
    <name type="scientific">Halobacterium hubeiense</name>
    <dbReference type="NCBI Taxonomy" id="1407499"/>
    <lineage>
        <taxon>Archaea</taxon>
        <taxon>Methanobacteriati</taxon>
        <taxon>Methanobacteriota</taxon>
        <taxon>Stenosarchaea group</taxon>
        <taxon>Halobacteria</taxon>
        <taxon>Halobacteriales</taxon>
        <taxon>Halobacteriaceae</taxon>
        <taxon>Halobacterium</taxon>
    </lineage>
</organism>
<dbReference type="Proteomes" id="UP000066737">
    <property type="component" value="Chromosome I"/>
</dbReference>
<gene>
    <name evidence="1" type="ORF">HHUB_2079</name>
</gene>
<evidence type="ECO:0000313" key="2">
    <source>
        <dbReference type="Proteomes" id="UP000066737"/>
    </source>
</evidence>
<dbReference type="KEGG" id="hhb:Hhub_2079"/>
<dbReference type="AlphaFoldDB" id="A0A0U5H3D0"/>
<dbReference type="EMBL" id="LN831302">
    <property type="protein sequence ID" value="CQH54377.1"/>
    <property type="molecule type" value="Genomic_DNA"/>
</dbReference>
<accession>A0A0U5H3D0</accession>
<keyword evidence="2" id="KW-1185">Reference proteome</keyword>
<reference evidence="2" key="1">
    <citation type="journal article" date="2016" name="Environ. Microbiol.">
        <title>The complete genome of a viable archaeum isolated from 123-million-year-old rock salt.</title>
        <authorList>
            <person name="Jaakkola S.T."/>
            <person name="Pfeiffer F."/>
            <person name="Ravantti J.J."/>
            <person name="Guo Q."/>
            <person name="Liu Y."/>
            <person name="Chen X."/>
            <person name="Ma H."/>
            <person name="Yang C."/>
            <person name="Oksanen H.M."/>
            <person name="Bamford D.H."/>
        </authorList>
    </citation>
    <scope>NUCLEOTIDE SEQUENCE</scope>
    <source>
        <strain evidence="2">JI20-1</strain>
    </source>
</reference>
<sequence length="42" mass="5027">MVIDFRVEMWPHIQNRIESVDEQFSEIEFVGRSDDSGVDAWR</sequence>
<evidence type="ECO:0000313" key="1">
    <source>
        <dbReference type="EMBL" id="CQH54377.1"/>
    </source>
</evidence>
<name>A0A0U5H3D0_9EURY</name>
<protein>
    <submittedName>
        <fullName evidence="1">Uncharacterized protein</fullName>
    </submittedName>
</protein>
<proteinExistence type="predicted"/>
<dbReference type="STRING" id="1407499.HHUB_2079"/>